<dbReference type="PIRSF" id="PIRSF005902">
    <property type="entry name" value="DNase_TatD"/>
    <property type="match status" value="1"/>
</dbReference>
<evidence type="ECO:0000256" key="3">
    <source>
        <dbReference type="PIRSR" id="PIRSR005902-1"/>
    </source>
</evidence>
<keyword evidence="2 4" id="KW-0378">Hydrolase</keyword>
<dbReference type="SUPFAM" id="SSF51556">
    <property type="entry name" value="Metallo-dependent hydrolases"/>
    <property type="match status" value="1"/>
</dbReference>
<name>A0A0L6JST0_9FIRM</name>
<dbReference type="PANTHER" id="PTHR46124:SF2">
    <property type="entry name" value="D-AMINOACYL-TRNA DEACYLASE"/>
    <property type="match status" value="1"/>
</dbReference>
<dbReference type="Proteomes" id="UP000036923">
    <property type="component" value="Unassembled WGS sequence"/>
</dbReference>
<feature type="binding site" evidence="3">
    <location>
        <position position="128"/>
    </location>
    <ligand>
        <name>a divalent metal cation</name>
        <dbReference type="ChEBI" id="CHEBI:60240"/>
        <label>2</label>
    </ligand>
</feature>
<dbReference type="STRING" id="398512.Bccel_4018"/>
<proteinExistence type="predicted"/>
<reference evidence="5" key="1">
    <citation type="submission" date="2015-07" db="EMBL/GenBank/DDBJ databases">
        <title>Near-Complete Genome Sequence of the Cellulolytic Bacterium Bacteroides (Pseudobacteroides) cellulosolvens ATCC 35603.</title>
        <authorList>
            <person name="Dassa B."/>
            <person name="Utturkar S.M."/>
            <person name="Klingeman D.M."/>
            <person name="Hurt R.A."/>
            <person name="Keller M."/>
            <person name="Xu J."/>
            <person name="Reddy Y.H.K."/>
            <person name="Borovok I."/>
            <person name="Grinberg I.R."/>
            <person name="Lamed R."/>
            <person name="Zhivin O."/>
            <person name="Bayer E.A."/>
            <person name="Brown S.D."/>
        </authorList>
    </citation>
    <scope>NUCLEOTIDE SEQUENCE [LARGE SCALE GENOMIC DNA]</scope>
    <source>
        <strain evidence="5">DSM 2933</strain>
    </source>
</reference>
<dbReference type="PANTHER" id="PTHR46124">
    <property type="entry name" value="D-AMINOACYL-TRNA DEACYLASE"/>
    <property type="match status" value="1"/>
</dbReference>
<dbReference type="NCBIfam" id="TIGR00010">
    <property type="entry name" value="YchF/TatD family DNA exonuclease"/>
    <property type="match status" value="1"/>
</dbReference>
<dbReference type="InterPro" id="IPR018228">
    <property type="entry name" value="DNase_TatD-rel_CS"/>
</dbReference>
<gene>
    <name evidence="4" type="ORF">Bccel_4018</name>
</gene>
<dbReference type="EMBL" id="LGTC01000001">
    <property type="protein sequence ID" value="KNY28744.1"/>
    <property type="molecule type" value="Genomic_DNA"/>
</dbReference>
<protein>
    <submittedName>
        <fullName evidence="4">Hydrolase, TatD family</fullName>
    </submittedName>
</protein>
<dbReference type="InterPro" id="IPR001130">
    <property type="entry name" value="TatD-like"/>
</dbReference>
<feature type="binding site" evidence="3">
    <location>
        <position position="6"/>
    </location>
    <ligand>
        <name>a divalent metal cation</name>
        <dbReference type="ChEBI" id="CHEBI:60240"/>
        <label>1</label>
    </ligand>
</feature>
<dbReference type="GO" id="GO:0016788">
    <property type="term" value="F:hydrolase activity, acting on ester bonds"/>
    <property type="evidence" value="ECO:0007669"/>
    <property type="project" value="InterPro"/>
</dbReference>
<feature type="binding site" evidence="3">
    <location>
        <position position="203"/>
    </location>
    <ligand>
        <name>a divalent metal cation</name>
        <dbReference type="ChEBI" id="CHEBI:60240"/>
        <label>1</label>
    </ligand>
</feature>
<dbReference type="eggNOG" id="COG0084">
    <property type="taxonomic scope" value="Bacteria"/>
</dbReference>
<dbReference type="FunFam" id="3.20.20.140:FF:000005">
    <property type="entry name" value="TatD family hydrolase"/>
    <property type="match status" value="1"/>
</dbReference>
<dbReference type="InterPro" id="IPR015991">
    <property type="entry name" value="TatD/YcfH-like"/>
</dbReference>
<dbReference type="GO" id="GO:0004536">
    <property type="term" value="F:DNA nuclease activity"/>
    <property type="evidence" value="ECO:0007669"/>
    <property type="project" value="InterPro"/>
</dbReference>
<sequence length="254" mass="28709">MLFDSHAHYDDEKFQDDREEVLSKAHEDGVSYILNAATDIDTSLMSIEFAEKFDFIYASVGIHPHNASTMDDSTIEKITELASNPKVVAIGEIGLDYYYDYSPKDVQKYWFKRQLDLAAELSMPAIIHDRDAHEDIINIIKESQISQVGGVMHCFSGSVEMAKILLDMGFHLSFGGPVTFKNARKAIEVLQYVPMDRILIETDSPYLSPEPLRGKRNDSRNVRLVAEKIAEIKGIDFDVVASVTLNNARRLFDI</sequence>
<dbReference type="GO" id="GO:0005829">
    <property type="term" value="C:cytosol"/>
    <property type="evidence" value="ECO:0007669"/>
    <property type="project" value="TreeGrafter"/>
</dbReference>
<dbReference type="Gene3D" id="3.20.20.140">
    <property type="entry name" value="Metal-dependent hydrolases"/>
    <property type="match status" value="1"/>
</dbReference>
<evidence type="ECO:0000256" key="1">
    <source>
        <dbReference type="ARBA" id="ARBA00022723"/>
    </source>
</evidence>
<dbReference type="GO" id="GO:0046872">
    <property type="term" value="F:metal ion binding"/>
    <property type="evidence" value="ECO:0007669"/>
    <property type="project" value="UniProtKB-KW"/>
</dbReference>
<accession>A0A0L6JST0</accession>
<evidence type="ECO:0000256" key="2">
    <source>
        <dbReference type="ARBA" id="ARBA00022801"/>
    </source>
</evidence>
<dbReference type="PATRIC" id="fig|398512.5.peg.4202"/>
<dbReference type="CDD" id="cd01310">
    <property type="entry name" value="TatD_DNAse"/>
    <property type="match status" value="1"/>
</dbReference>
<dbReference type="InterPro" id="IPR032466">
    <property type="entry name" value="Metal_Hydrolase"/>
</dbReference>
<keyword evidence="1 3" id="KW-0479">Metal-binding</keyword>
<dbReference type="PROSITE" id="PS01091">
    <property type="entry name" value="TATD_3"/>
    <property type="match status" value="1"/>
</dbReference>
<evidence type="ECO:0000313" key="4">
    <source>
        <dbReference type="EMBL" id="KNY28744.1"/>
    </source>
</evidence>
<feature type="binding site" evidence="3">
    <location>
        <position position="92"/>
    </location>
    <ligand>
        <name>a divalent metal cation</name>
        <dbReference type="ChEBI" id="CHEBI:60240"/>
        <label>1</label>
    </ligand>
</feature>
<dbReference type="OrthoDB" id="9810005at2"/>
<feature type="binding site" evidence="3">
    <location>
        <position position="8"/>
    </location>
    <ligand>
        <name>a divalent metal cation</name>
        <dbReference type="ChEBI" id="CHEBI:60240"/>
        <label>1</label>
    </ligand>
</feature>
<organism evidence="4 5">
    <name type="scientific">Pseudobacteroides cellulosolvens ATCC 35603 = DSM 2933</name>
    <dbReference type="NCBI Taxonomy" id="398512"/>
    <lineage>
        <taxon>Bacteria</taxon>
        <taxon>Bacillati</taxon>
        <taxon>Bacillota</taxon>
        <taxon>Clostridia</taxon>
        <taxon>Eubacteriales</taxon>
        <taxon>Oscillospiraceae</taxon>
        <taxon>Pseudobacteroides</taxon>
    </lineage>
</organism>
<keyword evidence="5" id="KW-1185">Reference proteome</keyword>
<dbReference type="Pfam" id="PF01026">
    <property type="entry name" value="TatD_DNase"/>
    <property type="match status" value="1"/>
</dbReference>
<dbReference type="AlphaFoldDB" id="A0A0L6JST0"/>
<comment type="caution">
    <text evidence="4">The sequence shown here is derived from an EMBL/GenBank/DDBJ whole genome shotgun (WGS) entry which is preliminary data.</text>
</comment>
<evidence type="ECO:0000313" key="5">
    <source>
        <dbReference type="Proteomes" id="UP000036923"/>
    </source>
</evidence>
<feature type="binding site" evidence="3">
    <location>
        <position position="153"/>
    </location>
    <ligand>
        <name>a divalent metal cation</name>
        <dbReference type="ChEBI" id="CHEBI:60240"/>
        <label>2</label>
    </ligand>
</feature>
<dbReference type="RefSeq" id="WP_036936332.1">
    <property type="nucleotide sequence ID" value="NZ_JQKC01000002.1"/>
</dbReference>